<evidence type="ECO:0000313" key="10">
    <source>
        <dbReference type="Proteomes" id="UP000070544"/>
    </source>
</evidence>
<dbReference type="InterPro" id="IPR008631">
    <property type="entry name" value="Glycogen_synth"/>
</dbReference>
<comment type="pathway">
    <text evidence="1 7">Glycan biosynthesis; glycogen biosynthesis.</text>
</comment>
<evidence type="ECO:0000256" key="6">
    <source>
        <dbReference type="ARBA" id="ARBA00047345"/>
    </source>
</evidence>
<evidence type="ECO:0000256" key="1">
    <source>
        <dbReference type="ARBA" id="ARBA00004964"/>
    </source>
</evidence>
<proteinExistence type="inferred from homology"/>
<evidence type="ECO:0000313" key="9">
    <source>
        <dbReference type="EMBL" id="KXS13287.1"/>
    </source>
</evidence>
<keyword evidence="10" id="KW-1185">Reference proteome</keyword>
<dbReference type="STRING" id="1344416.A0A139A962"/>
<dbReference type="Gene3D" id="6.10.260.10">
    <property type="match status" value="1"/>
</dbReference>
<evidence type="ECO:0000256" key="3">
    <source>
        <dbReference type="ARBA" id="ARBA00022676"/>
    </source>
</evidence>
<dbReference type="GO" id="GO:0005737">
    <property type="term" value="C:cytoplasm"/>
    <property type="evidence" value="ECO:0007669"/>
    <property type="project" value="TreeGrafter"/>
</dbReference>
<comment type="similarity">
    <text evidence="2 7">Belongs to the glycosyltransferase 3 family.</text>
</comment>
<dbReference type="GO" id="GO:0005978">
    <property type="term" value="P:glycogen biosynthetic process"/>
    <property type="evidence" value="ECO:0007669"/>
    <property type="project" value="UniProtKB-UniPathway"/>
</dbReference>
<comment type="catalytic activity">
    <reaction evidence="6">
        <text>[(1-&gt;4)-alpha-D-glucosyl](n) + UDP-alpha-D-glucose = [(1-&gt;4)-alpha-D-glucosyl](n+1) + UDP + H(+)</text>
        <dbReference type="Rhea" id="RHEA:18549"/>
        <dbReference type="Rhea" id="RHEA-COMP:9584"/>
        <dbReference type="Rhea" id="RHEA-COMP:9587"/>
        <dbReference type="ChEBI" id="CHEBI:15378"/>
        <dbReference type="ChEBI" id="CHEBI:15444"/>
        <dbReference type="ChEBI" id="CHEBI:58223"/>
        <dbReference type="ChEBI" id="CHEBI:58885"/>
        <dbReference type="EC" id="2.4.1.11"/>
    </reaction>
    <physiologicalReaction direction="left-to-right" evidence="6">
        <dbReference type="Rhea" id="RHEA:18550"/>
    </physiologicalReaction>
</comment>
<evidence type="ECO:0000256" key="5">
    <source>
        <dbReference type="ARBA" id="ARBA00023056"/>
    </source>
</evidence>
<dbReference type="Pfam" id="PF05693">
    <property type="entry name" value="Glycogen_syn"/>
    <property type="match status" value="2"/>
</dbReference>
<feature type="compositionally biased region" description="Acidic residues" evidence="8">
    <location>
        <begin position="733"/>
        <end position="751"/>
    </location>
</feature>
<dbReference type="SUPFAM" id="SSF53756">
    <property type="entry name" value="UDP-Glycosyltransferase/glycogen phosphorylase"/>
    <property type="match status" value="2"/>
</dbReference>
<dbReference type="PANTHER" id="PTHR10176">
    <property type="entry name" value="GLYCOGEN SYNTHASE"/>
    <property type="match status" value="1"/>
</dbReference>
<gene>
    <name evidence="9" type="ORF">M427DRAFT_34145</name>
</gene>
<dbReference type="PANTHER" id="PTHR10176:SF3">
    <property type="entry name" value="GLYCOGEN [STARCH] SYNTHASE"/>
    <property type="match status" value="1"/>
</dbReference>
<dbReference type="EC" id="2.4.1.11" evidence="7"/>
<dbReference type="AlphaFoldDB" id="A0A139A962"/>
<keyword evidence="4 7" id="KW-0808">Transferase</keyword>
<dbReference type="OrthoDB" id="6335297at2759"/>
<organism evidence="9 10">
    <name type="scientific">Gonapodya prolifera (strain JEL478)</name>
    <name type="common">Monoblepharis prolifera</name>
    <dbReference type="NCBI Taxonomy" id="1344416"/>
    <lineage>
        <taxon>Eukaryota</taxon>
        <taxon>Fungi</taxon>
        <taxon>Fungi incertae sedis</taxon>
        <taxon>Chytridiomycota</taxon>
        <taxon>Chytridiomycota incertae sedis</taxon>
        <taxon>Monoblepharidomycetes</taxon>
        <taxon>Monoblepharidales</taxon>
        <taxon>Gonapodyaceae</taxon>
        <taxon>Gonapodya</taxon>
    </lineage>
</organism>
<dbReference type="FunFam" id="3.40.50.2000:FF:000014">
    <property type="entry name" value="Glycogen [starch] synthase"/>
    <property type="match status" value="1"/>
</dbReference>
<protein>
    <recommendedName>
        <fullName evidence="7">Glycogen [starch] synthase</fullName>
        <ecNumber evidence="7">2.4.1.11</ecNumber>
    </recommendedName>
</protein>
<feature type="region of interest" description="Disordered" evidence="8">
    <location>
        <begin position="699"/>
        <end position="786"/>
    </location>
</feature>
<dbReference type="GO" id="GO:0004373">
    <property type="term" value="F:alpha-1,4-glucan glucosyltransferase (UDP-glucose donor) activity"/>
    <property type="evidence" value="ECO:0007669"/>
    <property type="project" value="UniProtKB-EC"/>
</dbReference>
<evidence type="ECO:0000256" key="8">
    <source>
        <dbReference type="SAM" id="MobiDB-lite"/>
    </source>
</evidence>
<feature type="compositionally biased region" description="Basic and acidic residues" evidence="8">
    <location>
        <begin position="774"/>
        <end position="786"/>
    </location>
</feature>
<dbReference type="Gene3D" id="3.40.50.2000">
    <property type="entry name" value="Glycogen Phosphorylase B"/>
    <property type="match status" value="2"/>
</dbReference>
<evidence type="ECO:0000256" key="2">
    <source>
        <dbReference type="ARBA" id="ARBA00010686"/>
    </source>
</evidence>
<dbReference type="OMA" id="RDVRNHI"/>
<dbReference type="Proteomes" id="UP000070544">
    <property type="component" value="Unassembled WGS sequence"/>
</dbReference>
<evidence type="ECO:0000256" key="4">
    <source>
        <dbReference type="ARBA" id="ARBA00022679"/>
    </source>
</evidence>
<keyword evidence="3 7" id="KW-0328">Glycosyltransferase</keyword>
<sequence>MAMDPNAPADTSLPIFFEIAWEVANKVGGIYTVVRTKVPVTVAEFGERYCLLGPLSHSKAAAEVEPIDKPASLPLAQTLDSMRSQGVHIVYGRWLIEGAPAVILFDLASAKKWLGEWKADIWRVARVPTPDDFESDEAVVFGYLTAWFIGEFHARLTALRPPPASAYWLTPPLEVDPKKSSADVETEDNIVMAHHPIYSRFRSINYPDGSWKPIIFAQFHEWQVGVGLILLRVRNLDVATMFTTHATLLGRYLCAGAVDFYNYLPYVDCDAEAGKRMIYHRYCIERGACHSSDVFSTVSDITGWESEHLLKRKPDGVVPNGLSVKKFTAIHEFQNLHARAKEKLHEFTRSHFYGHFDFSLDDTLYFFTAGRYEHRNKGMDMYIEGLARLNARLKQANSKTTVVAFIVTAAPTHGYASEALKGPATMKQLRDTVESVSKGIGKRILETAARRTPLNPDDLLTSEDLVLLKRRIYALRRDNLPPIVTHNLAEDAKDPVLSQLRSCQLFNNRDDRVKVVFHPEFVNVNSPILPVDYDDFVRGCHLGIFPSYYEPWGYTPAECTVMGVPSITSNLSGFGNYIEEVVSHPSDYGIYIVDRRYRSPEDSMQQLTDFMFNFCNKTRRQRINLRNRTERLGDLLDWKRMGVQYQKTRWLAARKKWPESVLVDVTSASASADSAIPLTPFNEHGDGLSVTGDLQSVPGSPHVRGQAGADGFSEIGSEYGGATSEEDGKPGEAEELEQEFDDWEEEEDDVPVPEVLKGKGLVKAGHKTGLSVDLRNETGRPLEEDV</sequence>
<accession>A0A139A962</accession>
<name>A0A139A962_GONPJ</name>
<comment type="function">
    <text evidence="7">Transfers the glycosyl residue from UDP-Glc to the non-reducing end of alpha-1,4-glucan.</text>
</comment>
<dbReference type="UniPathway" id="UPA00164"/>
<dbReference type="EMBL" id="KQ965780">
    <property type="protein sequence ID" value="KXS13287.1"/>
    <property type="molecule type" value="Genomic_DNA"/>
</dbReference>
<reference evidence="9 10" key="1">
    <citation type="journal article" date="2015" name="Genome Biol. Evol.">
        <title>Phylogenomic analyses indicate that early fungi evolved digesting cell walls of algal ancestors of land plants.</title>
        <authorList>
            <person name="Chang Y."/>
            <person name="Wang S."/>
            <person name="Sekimoto S."/>
            <person name="Aerts A.L."/>
            <person name="Choi C."/>
            <person name="Clum A."/>
            <person name="LaButti K.M."/>
            <person name="Lindquist E.A."/>
            <person name="Yee Ngan C."/>
            <person name="Ohm R.A."/>
            <person name="Salamov A.A."/>
            <person name="Grigoriev I.V."/>
            <person name="Spatafora J.W."/>
            <person name="Berbee M.L."/>
        </authorList>
    </citation>
    <scope>NUCLEOTIDE SEQUENCE [LARGE SCALE GENOMIC DNA]</scope>
    <source>
        <strain evidence="9 10">JEL478</strain>
    </source>
</reference>
<evidence type="ECO:0000256" key="7">
    <source>
        <dbReference type="RuleBase" id="RU363104"/>
    </source>
</evidence>
<keyword evidence="5 7" id="KW-0320">Glycogen biosynthesis</keyword>